<dbReference type="GO" id="GO:0004843">
    <property type="term" value="F:cysteine-type deubiquitinase activity"/>
    <property type="evidence" value="ECO:0007669"/>
    <property type="project" value="InterPro"/>
</dbReference>
<feature type="compositionally biased region" description="Low complexity" evidence="2">
    <location>
        <begin position="586"/>
        <end position="598"/>
    </location>
</feature>
<dbReference type="GO" id="GO:0005829">
    <property type="term" value="C:cytosol"/>
    <property type="evidence" value="ECO:0007669"/>
    <property type="project" value="TreeGrafter"/>
</dbReference>
<evidence type="ECO:0000259" key="3">
    <source>
        <dbReference type="PROSITE" id="PS50235"/>
    </source>
</evidence>
<reference evidence="5 6" key="1">
    <citation type="submission" date="2015-12" db="EMBL/GenBank/DDBJ databases">
        <title>Draft genome of the nematode, Onchocerca flexuosa.</title>
        <authorList>
            <person name="Mitreva M."/>
        </authorList>
    </citation>
    <scope>NUCLEOTIDE SEQUENCE [LARGE SCALE GENOMIC DNA]</scope>
    <source>
        <strain evidence="5">Red Deer</strain>
    </source>
</reference>
<dbReference type="EMBL" id="KZ269979">
    <property type="protein sequence ID" value="OZC12002.1"/>
    <property type="molecule type" value="Genomic_DNA"/>
</dbReference>
<dbReference type="PROSITE" id="PS00972">
    <property type="entry name" value="USP_1"/>
    <property type="match status" value="1"/>
</dbReference>
<dbReference type="InterPro" id="IPR003323">
    <property type="entry name" value="OTU_dom"/>
</dbReference>
<dbReference type="Pfam" id="PF00443">
    <property type="entry name" value="UCH"/>
    <property type="match status" value="1"/>
</dbReference>
<keyword evidence="5" id="KW-0645">Protease</keyword>
<dbReference type="CDD" id="cd22755">
    <property type="entry name" value="OTU_CeDUB-like"/>
    <property type="match status" value="1"/>
</dbReference>
<evidence type="ECO:0000313" key="6">
    <source>
        <dbReference type="Proteomes" id="UP000242913"/>
    </source>
</evidence>
<organism evidence="5 6">
    <name type="scientific">Onchocerca flexuosa</name>
    <dbReference type="NCBI Taxonomy" id="387005"/>
    <lineage>
        <taxon>Eukaryota</taxon>
        <taxon>Metazoa</taxon>
        <taxon>Ecdysozoa</taxon>
        <taxon>Nematoda</taxon>
        <taxon>Chromadorea</taxon>
        <taxon>Rhabditida</taxon>
        <taxon>Spirurina</taxon>
        <taxon>Spiruromorpha</taxon>
        <taxon>Filarioidea</taxon>
        <taxon>Onchocercidae</taxon>
        <taxon>Onchocerca</taxon>
    </lineage>
</organism>
<dbReference type="CDD" id="cd02257">
    <property type="entry name" value="Peptidase_C19"/>
    <property type="match status" value="1"/>
</dbReference>
<dbReference type="OrthoDB" id="5813749at2759"/>
<dbReference type="InterPro" id="IPR018200">
    <property type="entry name" value="USP_CS"/>
</dbReference>
<feature type="region of interest" description="Disordered" evidence="2">
    <location>
        <begin position="585"/>
        <end position="605"/>
    </location>
</feature>
<dbReference type="InterPro" id="IPR038765">
    <property type="entry name" value="Papain-like_cys_pep_sf"/>
</dbReference>
<dbReference type="GO" id="GO:0016579">
    <property type="term" value="P:protein deubiquitination"/>
    <property type="evidence" value="ECO:0007669"/>
    <property type="project" value="InterPro"/>
</dbReference>
<gene>
    <name evidence="5" type="ORF">X798_01183</name>
</gene>
<name>A0A238C3F9_9BILA</name>
<feature type="domain" description="USP" evidence="3">
    <location>
        <begin position="286"/>
        <end position="868"/>
    </location>
</feature>
<proteinExistence type="inferred from homology"/>
<dbReference type="GO" id="GO:0005634">
    <property type="term" value="C:nucleus"/>
    <property type="evidence" value="ECO:0007669"/>
    <property type="project" value="TreeGrafter"/>
</dbReference>
<dbReference type="GO" id="GO:0006508">
    <property type="term" value="P:proteolysis"/>
    <property type="evidence" value="ECO:0007669"/>
    <property type="project" value="UniProtKB-KW"/>
</dbReference>
<dbReference type="InterPro" id="IPR028889">
    <property type="entry name" value="USP"/>
</dbReference>
<dbReference type="InterPro" id="IPR001394">
    <property type="entry name" value="Peptidase_C19_UCH"/>
</dbReference>
<dbReference type="InterPro" id="IPR050164">
    <property type="entry name" value="Peptidase_C19"/>
</dbReference>
<protein>
    <submittedName>
        <fullName evidence="5">OTU-like cysteine protease</fullName>
    </submittedName>
</protein>
<keyword evidence="5" id="KW-0378">Hydrolase</keyword>
<dbReference type="PANTHER" id="PTHR24006">
    <property type="entry name" value="UBIQUITIN CARBOXYL-TERMINAL HYDROLASE"/>
    <property type="match status" value="1"/>
</dbReference>
<sequence>MGRYSSLAPGLGLCKQFNWETQLIWEIWEINVGKDEMLLTDNLHQGFVELCNDGEASLLRIFYLEDGERRLERECIEITGLERAEDCSSLVFRICRLKSGIDCNEHVLIKPERSKDCHAIYYAFRYLQQKSTVQRQSASEKRTLVKQLPTFRQISVTHHAYDASNLKSKNNEKTISQRVENRNQKRKLVTSTYISLYSPSKKLTHESQKEVDSILLRPLSKQHSDELLKADDRILEVNSAISKNNNPKKKISVDGDFLCIHNRQSSPDLSTSFERLSAGIDAISSQGFLNLGNSCYMNAVLQGLFHIKAFEDLLNVVPESSQGTILSALKALRKNYQKATNAKKRYLLENVFKFLDDERFEITEQEAAYSIFDFHIQIMIFHELICREVAEKQAEEEKRDAQEFLTIMLDKIDSELESFENNTIAERNHLFESVTALSSIFGFELKHEITCNKCSSKQVMYEKGVFLPIQIVHKLNNDSPSLQMLLGNYLKNEIVEHICPRCNEKHATMSHQFRTLSKCLIIFLKRYDFKQSTSRRKQRKLKDPVKLSMCIRLISYSREHTKLKNISPPINSDISDDQVSFVLETPPNNLPSSSSSNSGNKKEVVRRVVQKNASKTDQKISDCDERKLPKKKTQYTKSTVVVYDSNTEEKLNYLTLFCLPQPDFCERSCAELNIRCHSSTVRQQPKPLFWKSVPSNIAPIVADGNCFFRSIALYLSGSEEEHLIVRKSVVKFEKKYGDQLREVSHFSLGEWKEHVKKMTNDGEWATEIELLALAALLDAEIWTFLNNKWLRYRPLYTVGKNGKCHKLSIQKYDDNGKDAIFLTNENFHYKPVFDIISNGAISDYHLAAVISHKGISPNNGQYSFDNDE</sequence>
<accession>A0A238C3F9</accession>
<feature type="domain" description="OTU" evidence="4">
    <location>
        <begin position="695"/>
        <end position="835"/>
    </location>
</feature>
<dbReference type="AlphaFoldDB" id="A0A238C3F9"/>
<comment type="similarity">
    <text evidence="1">Belongs to the peptidase C19 family.</text>
</comment>
<evidence type="ECO:0000256" key="1">
    <source>
        <dbReference type="ARBA" id="ARBA00009085"/>
    </source>
</evidence>
<keyword evidence="6" id="KW-1185">Reference proteome</keyword>
<evidence type="ECO:0000256" key="2">
    <source>
        <dbReference type="SAM" id="MobiDB-lite"/>
    </source>
</evidence>
<dbReference type="PROSITE" id="PS50235">
    <property type="entry name" value="USP_3"/>
    <property type="match status" value="1"/>
</dbReference>
<dbReference type="PROSITE" id="PS50802">
    <property type="entry name" value="OTU"/>
    <property type="match status" value="1"/>
</dbReference>
<dbReference type="Gene3D" id="3.90.70.80">
    <property type="match status" value="1"/>
</dbReference>
<evidence type="ECO:0000259" key="4">
    <source>
        <dbReference type="PROSITE" id="PS50802"/>
    </source>
</evidence>
<evidence type="ECO:0000313" key="5">
    <source>
        <dbReference type="EMBL" id="OZC12002.1"/>
    </source>
</evidence>
<dbReference type="Gene3D" id="3.90.70.10">
    <property type="entry name" value="Cysteine proteinases"/>
    <property type="match status" value="1"/>
</dbReference>
<dbReference type="Proteomes" id="UP000242913">
    <property type="component" value="Unassembled WGS sequence"/>
</dbReference>
<dbReference type="SUPFAM" id="SSF54001">
    <property type="entry name" value="Cysteine proteinases"/>
    <property type="match status" value="2"/>
</dbReference>